<dbReference type="Proteomes" id="UP000287447">
    <property type="component" value="Unassembled WGS sequence"/>
</dbReference>
<sequence length="238" mass="26493">MDAPRITNTMILRNRVARSVPIPCHAAFPCHIRGMVKATKKSPRAKKKKPDAVTAFMALVAERGWRGTSLPDVAEAAGIPLDEFSRQYWTKTDLLIAFQRRIDEQVLADTGPPDEEESPRDRLFDILMRRFDALLPYKEALGRLGRDLPRDPLAALVWARGMKQAMTWILAAADTGGNGICRHFSTKGLIVVWLFAVRAWMSDDSPDMSKTMAALDKALARAESVAEIFQRSETTVAG</sequence>
<name>A0A3S2W7W4_9PROT</name>
<gene>
    <name evidence="4" type="ORF">EOI86_19095</name>
</gene>
<organism evidence="4 5">
    <name type="scientific">Hwanghaeella grinnelliae</name>
    <dbReference type="NCBI Taxonomy" id="2500179"/>
    <lineage>
        <taxon>Bacteria</taxon>
        <taxon>Pseudomonadati</taxon>
        <taxon>Pseudomonadota</taxon>
        <taxon>Alphaproteobacteria</taxon>
        <taxon>Rhodospirillales</taxon>
        <taxon>Rhodospirillaceae</taxon>
        <taxon>Hwanghaeella</taxon>
    </lineage>
</organism>
<accession>A0A3S2W7W4</accession>
<feature type="domain" description="HTH tetR-type" evidence="3">
    <location>
        <begin position="46"/>
        <end position="106"/>
    </location>
</feature>
<keyword evidence="5" id="KW-1185">Reference proteome</keyword>
<evidence type="ECO:0000256" key="1">
    <source>
        <dbReference type="ARBA" id="ARBA00023125"/>
    </source>
</evidence>
<dbReference type="PROSITE" id="PS50977">
    <property type="entry name" value="HTH_TETR_2"/>
    <property type="match status" value="1"/>
</dbReference>
<reference evidence="5" key="1">
    <citation type="submission" date="2019-01" db="EMBL/GenBank/DDBJ databases">
        <title>Gri0909 isolated from a small marine red alga.</title>
        <authorList>
            <person name="Kim J."/>
            <person name="Jeong S.E."/>
            <person name="Jeon C.O."/>
        </authorList>
    </citation>
    <scope>NUCLEOTIDE SEQUENCE [LARGE SCALE GENOMIC DNA]</scope>
    <source>
        <strain evidence="5">Gri0909</strain>
    </source>
</reference>
<evidence type="ECO:0000313" key="4">
    <source>
        <dbReference type="EMBL" id="RVU34941.1"/>
    </source>
</evidence>
<dbReference type="InterPro" id="IPR009057">
    <property type="entry name" value="Homeodomain-like_sf"/>
</dbReference>
<dbReference type="EMBL" id="SADE01000003">
    <property type="protein sequence ID" value="RVU34941.1"/>
    <property type="molecule type" value="Genomic_DNA"/>
</dbReference>
<dbReference type="AlphaFoldDB" id="A0A3S2W7W4"/>
<comment type="caution">
    <text evidence="4">The sequence shown here is derived from an EMBL/GenBank/DDBJ whole genome shotgun (WGS) entry which is preliminary data.</text>
</comment>
<evidence type="ECO:0000313" key="5">
    <source>
        <dbReference type="Proteomes" id="UP000287447"/>
    </source>
</evidence>
<dbReference type="Gene3D" id="1.10.357.10">
    <property type="entry name" value="Tetracycline Repressor, domain 2"/>
    <property type="match status" value="1"/>
</dbReference>
<evidence type="ECO:0000256" key="2">
    <source>
        <dbReference type="PROSITE-ProRule" id="PRU00335"/>
    </source>
</evidence>
<keyword evidence="1 2" id="KW-0238">DNA-binding</keyword>
<proteinExistence type="predicted"/>
<dbReference type="InterPro" id="IPR001647">
    <property type="entry name" value="HTH_TetR"/>
</dbReference>
<feature type="DNA-binding region" description="H-T-H motif" evidence="2">
    <location>
        <begin position="69"/>
        <end position="88"/>
    </location>
</feature>
<dbReference type="SUPFAM" id="SSF46689">
    <property type="entry name" value="Homeodomain-like"/>
    <property type="match status" value="1"/>
</dbReference>
<evidence type="ECO:0000259" key="3">
    <source>
        <dbReference type="PROSITE" id="PS50977"/>
    </source>
</evidence>
<protein>
    <submittedName>
        <fullName evidence="4">TetR/AcrR family transcriptional regulator</fullName>
    </submittedName>
</protein>
<dbReference type="GO" id="GO:0003677">
    <property type="term" value="F:DNA binding"/>
    <property type="evidence" value="ECO:0007669"/>
    <property type="project" value="UniProtKB-UniRule"/>
</dbReference>